<dbReference type="Gene3D" id="3.90.1580.10">
    <property type="entry name" value="paralog of FGE (formylglycine-generating enzyme)"/>
    <property type="match status" value="1"/>
</dbReference>
<evidence type="ECO:0000313" key="5">
    <source>
        <dbReference type="Proteomes" id="UP001224392"/>
    </source>
</evidence>
<evidence type="ECO:0000259" key="3">
    <source>
        <dbReference type="Pfam" id="PF08308"/>
    </source>
</evidence>
<feature type="domain" description="PEGA" evidence="3">
    <location>
        <begin position="347"/>
        <end position="413"/>
    </location>
</feature>
<keyword evidence="1" id="KW-1133">Transmembrane helix</keyword>
<dbReference type="InterPro" id="IPR013229">
    <property type="entry name" value="PEGA"/>
</dbReference>
<feature type="domain" description="PEGA" evidence="3">
    <location>
        <begin position="148"/>
        <end position="204"/>
    </location>
</feature>
<dbReference type="PANTHER" id="PTHR23150:SF19">
    <property type="entry name" value="FORMYLGLYCINE-GENERATING ENZYME"/>
    <property type="match status" value="1"/>
</dbReference>
<keyword evidence="1" id="KW-0472">Membrane</keyword>
<evidence type="ECO:0000259" key="2">
    <source>
        <dbReference type="Pfam" id="PF03781"/>
    </source>
</evidence>
<feature type="domain" description="Sulfatase-modifying factor enzyme-like" evidence="2">
    <location>
        <begin position="442"/>
        <end position="694"/>
    </location>
</feature>
<feature type="domain" description="PEGA" evidence="3">
    <location>
        <begin position="206"/>
        <end position="246"/>
    </location>
</feature>
<accession>A0ABQ6LYK8</accession>
<evidence type="ECO:0000256" key="1">
    <source>
        <dbReference type="SAM" id="Phobius"/>
    </source>
</evidence>
<keyword evidence="5" id="KW-1185">Reference proteome</keyword>
<feature type="domain" description="PEGA" evidence="3">
    <location>
        <begin position="277"/>
        <end position="343"/>
    </location>
</feature>
<proteinExistence type="predicted"/>
<dbReference type="Pfam" id="PF03781">
    <property type="entry name" value="FGE-sulfatase"/>
    <property type="match status" value="1"/>
</dbReference>
<protein>
    <submittedName>
        <fullName evidence="4">PEGA domain-containing protein</fullName>
    </submittedName>
</protein>
<dbReference type="PANTHER" id="PTHR23150">
    <property type="entry name" value="SULFATASE MODIFYING FACTOR 1, 2"/>
    <property type="match status" value="1"/>
</dbReference>
<evidence type="ECO:0000313" key="4">
    <source>
        <dbReference type="EMBL" id="GMG87175.1"/>
    </source>
</evidence>
<dbReference type="RefSeq" id="WP_285763812.1">
    <property type="nucleotide sequence ID" value="NZ_BSYJ01000003.1"/>
</dbReference>
<dbReference type="Proteomes" id="UP001224392">
    <property type="component" value="Unassembled WGS sequence"/>
</dbReference>
<reference evidence="4 5" key="1">
    <citation type="submission" date="2023-04" db="EMBL/GenBank/DDBJ databases">
        <title>Marinobulbifer ophiurae gen. nov., sp. Nov., isolate from tissue of brittle star Ophioplocus japonicus.</title>
        <authorList>
            <person name="Kawano K."/>
            <person name="Sawayama S."/>
            <person name="Nakagawa S."/>
        </authorList>
    </citation>
    <scope>NUCLEOTIDE SEQUENCE [LARGE SCALE GENOMIC DNA]</scope>
    <source>
        <strain evidence="4 5">NKW57</strain>
    </source>
</reference>
<keyword evidence="1" id="KW-0812">Transmembrane</keyword>
<dbReference type="SUPFAM" id="SSF56436">
    <property type="entry name" value="C-type lectin-like"/>
    <property type="match status" value="1"/>
</dbReference>
<name>A0ABQ6LYK8_9GAMM</name>
<dbReference type="InterPro" id="IPR005532">
    <property type="entry name" value="SUMF_dom"/>
</dbReference>
<dbReference type="EMBL" id="BSYJ01000003">
    <property type="protein sequence ID" value="GMG87175.1"/>
    <property type="molecule type" value="Genomic_DNA"/>
</dbReference>
<feature type="transmembrane region" description="Helical" evidence="1">
    <location>
        <begin position="46"/>
        <end position="64"/>
    </location>
</feature>
<dbReference type="Pfam" id="PF08308">
    <property type="entry name" value="PEGA"/>
    <property type="match status" value="4"/>
</dbReference>
<sequence length="699" mass="76784">MASKSDKEINTHTNPADADPAVVQVLDFNPASGDVKRKGFRLSGKTVSASLLMLVALAALTYLVSARSLIFDTDPENADIQLSGLHFRLGEGFLLMPGDYQYRIVADGYLDSEGTVSVTSDNHTRHAVEMQKKPGHLNVVTEPGTTVEVLIDGEPAGTAPGVIRNIAHGVHTVTLRNERYLDHIVEVDVTGLDQVQDLTAKLEPAWANVALDTVPSGATVTVDDRVIGTTPLDAELIQGKRKLTFTLPDRKPTELELDIVAGIAQAPAPVTLPLADGTLYVRSTPSGASITLNGEYLGKTPATLDLAPGQKHKLQFFKDGYKRVQETVEVGTGAVDNLAVNLKALFGQVRVSAKPADAKLFVDGKPVGFANQTLKLPARPHKISVRKAGYETYETAVIPSADLDQRIDTKLMTVEQARWSRVPPTIETRAGGKLKLFRPQAEFTMGASRREQGRRANEALRNIALDRPFYIGVTEVTNREFRRFKRMHTSSHIQGVSLDNDPYPVVRISWNDAALYCNWLSEQEGLQPVYKVEKDKVVGFDAKANGYRMPTEAEWAWAARFAGEKQRKFPWGDDLPIVEQAGNFADLSAANIVPAILQNYRDNFPATAPVGSFRPNPVGLYDLGGNVSEWIHDLYSIGTGLSTKRERNPVGPGDGDYHVIRDASWRHASVTELRLSYRDYGADGREDVGFRLARWVDQE</sequence>
<gene>
    <name evidence="4" type="ORF">MNKW57_14960</name>
</gene>
<comment type="caution">
    <text evidence="4">The sequence shown here is derived from an EMBL/GenBank/DDBJ whole genome shotgun (WGS) entry which is preliminary data.</text>
</comment>
<dbReference type="InterPro" id="IPR016187">
    <property type="entry name" value="CTDL_fold"/>
</dbReference>
<organism evidence="4 5">
    <name type="scientific">Biformimicrobium ophioploci</name>
    <dbReference type="NCBI Taxonomy" id="3036711"/>
    <lineage>
        <taxon>Bacteria</taxon>
        <taxon>Pseudomonadati</taxon>
        <taxon>Pseudomonadota</taxon>
        <taxon>Gammaproteobacteria</taxon>
        <taxon>Cellvibrionales</taxon>
        <taxon>Microbulbiferaceae</taxon>
        <taxon>Biformimicrobium</taxon>
    </lineage>
</organism>
<dbReference type="InterPro" id="IPR042095">
    <property type="entry name" value="SUMF_sf"/>
</dbReference>
<dbReference type="InterPro" id="IPR051043">
    <property type="entry name" value="Sulfatase_Mod_Factor_Kinase"/>
</dbReference>